<feature type="compositionally biased region" description="Gly residues" evidence="1">
    <location>
        <begin position="528"/>
        <end position="540"/>
    </location>
</feature>
<gene>
    <name evidence="3" type="ORF">BN1204_039800</name>
    <name evidence="2" type="ORF">NCLIV_039800</name>
</gene>
<feature type="region of interest" description="Disordered" evidence="1">
    <location>
        <begin position="344"/>
        <end position="367"/>
    </location>
</feature>
<dbReference type="GeneID" id="13439891"/>
<accession>F0VBC1</accession>
<reference evidence="2" key="2">
    <citation type="submission" date="2011-03" db="EMBL/GenBank/DDBJ databases">
        <title>Comparative genomics and transcriptomics of Neospora caninum and Toxoplasma gondii.</title>
        <authorList>
            <person name="Reid A.J."/>
            <person name="Sohal A."/>
            <person name="Harris D."/>
            <person name="Quail M."/>
            <person name="Sanders M."/>
            <person name="Berriman M."/>
            <person name="Wastling J.M."/>
            <person name="Pain A."/>
        </authorList>
    </citation>
    <scope>NUCLEOTIDE SEQUENCE</scope>
    <source>
        <strain evidence="2">Liverpool</strain>
    </source>
</reference>
<feature type="region of interest" description="Disordered" evidence="1">
    <location>
        <begin position="394"/>
        <end position="415"/>
    </location>
</feature>
<feature type="compositionally biased region" description="Polar residues" evidence="1">
    <location>
        <begin position="344"/>
        <end position="353"/>
    </location>
</feature>
<reference evidence="2" key="1">
    <citation type="submission" date="2011-02" db="EMBL/GenBank/DDBJ databases">
        <authorList>
            <person name="Aslett M."/>
        </authorList>
    </citation>
    <scope>NUCLEOTIDE SEQUENCE</scope>
    <source>
        <strain evidence="2">Liverpool</strain>
    </source>
</reference>
<dbReference type="InParanoid" id="F0VBC1"/>
<feature type="compositionally biased region" description="Low complexity" evidence="1">
    <location>
        <begin position="283"/>
        <end position="302"/>
    </location>
</feature>
<feature type="region of interest" description="Disordered" evidence="1">
    <location>
        <begin position="1"/>
        <end position="53"/>
    </location>
</feature>
<protein>
    <submittedName>
        <fullName evidence="3">Ppg3, putative</fullName>
    </submittedName>
    <submittedName>
        <fullName evidence="2">Putative ppg3</fullName>
    </submittedName>
</protein>
<reference evidence="4" key="3">
    <citation type="journal article" date="2012" name="PLoS Pathog.">
        <title>Comparative genomics of the apicomplexan parasites Toxoplasma gondii and Neospora caninum: Coccidia differing in host range and transmission strategy.</title>
        <authorList>
            <person name="Reid A.J."/>
            <person name="Vermont S.J."/>
            <person name="Cotton J.A."/>
            <person name="Harris D."/>
            <person name="Hill-Cawthorne G.A."/>
            <person name="Konen-Waisman S."/>
            <person name="Latham S.M."/>
            <person name="Mourier T."/>
            <person name="Norton R."/>
            <person name="Quail M.A."/>
            <person name="Sanders M."/>
            <person name="Shanmugam D."/>
            <person name="Sohal A."/>
            <person name="Wasmuth J.D."/>
            <person name="Brunk B."/>
            <person name="Grigg M.E."/>
            <person name="Howard J.C."/>
            <person name="Parkinson J."/>
            <person name="Roos D.S."/>
            <person name="Trees A.J."/>
            <person name="Berriman M."/>
            <person name="Pain A."/>
            <person name="Wastling J.M."/>
        </authorList>
    </citation>
    <scope>NUCLEOTIDE SEQUENCE [LARGE SCALE GENOMIC DNA]</scope>
    <source>
        <strain evidence="4">Liverpool</strain>
    </source>
</reference>
<evidence type="ECO:0000256" key="1">
    <source>
        <dbReference type="SAM" id="MobiDB-lite"/>
    </source>
</evidence>
<evidence type="ECO:0000313" key="4">
    <source>
        <dbReference type="Proteomes" id="UP000007494"/>
    </source>
</evidence>
<feature type="region of interest" description="Disordered" evidence="1">
    <location>
        <begin position="283"/>
        <end position="319"/>
    </location>
</feature>
<feature type="compositionally biased region" description="Basic and acidic residues" evidence="1">
    <location>
        <begin position="481"/>
        <end position="493"/>
    </location>
</feature>
<dbReference type="EMBL" id="LN714484">
    <property type="protein sequence ID" value="CEL68207.1"/>
    <property type="molecule type" value="Genomic_DNA"/>
</dbReference>
<feature type="compositionally biased region" description="Low complexity" evidence="1">
    <location>
        <begin position="201"/>
        <end position="222"/>
    </location>
</feature>
<reference evidence="3" key="4">
    <citation type="journal article" date="2015" name="PLoS ONE">
        <title>Comprehensive Evaluation of Toxoplasma gondii VEG and Neospora caninum LIV Genomes with Tachyzoite Stage Transcriptome and Proteome Defines Novel Transcript Features.</title>
        <authorList>
            <person name="Ramaprasad A."/>
            <person name="Mourier T."/>
            <person name="Naeem R."/>
            <person name="Malas T.B."/>
            <person name="Moussa E."/>
            <person name="Panigrahi A."/>
            <person name="Vermont S.J."/>
            <person name="Otto T.D."/>
            <person name="Wastling J."/>
            <person name="Pain A."/>
        </authorList>
    </citation>
    <scope>NUCLEOTIDE SEQUENCE</scope>
    <source>
        <strain evidence="3">Liverpool</strain>
    </source>
</reference>
<feature type="compositionally biased region" description="Polar residues" evidence="1">
    <location>
        <begin position="79"/>
        <end position="90"/>
    </location>
</feature>
<organism evidence="2 4">
    <name type="scientific">Neospora caninum (strain Liverpool)</name>
    <dbReference type="NCBI Taxonomy" id="572307"/>
    <lineage>
        <taxon>Eukaryota</taxon>
        <taxon>Sar</taxon>
        <taxon>Alveolata</taxon>
        <taxon>Apicomplexa</taxon>
        <taxon>Conoidasida</taxon>
        <taxon>Coccidia</taxon>
        <taxon>Eucoccidiorida</taxon>
        <taxon>Eimeriorina</taxon>
        <taxon>Sarcocystidae</taxon>
        <taxon>Neospora</taxon>
    </lineage>
</organism>
<feature type="region of interest" description="Disordered" evidence="1">
    <location>
        <begin position="439"/>
        <end position="540"/>
    </location>
</feature>
<feature type="compositionally biased region" description="Low complexity" evidence="1">
    <location>
        <begin position="508"/>
        <end position="520"/>
    </location>
</feature>
<keyword evidence="4" id="KW-1185">Reference proteome</keyword>
<feature type="compositionally biased region" description="Low complexity" evidence="1">
    <location>
        <begin position="96"/>
        <end position="114"/>
    </location>
</feature>
<evidence type="ECO:0000313" key="2">
    <source>
        <dbReference type="EMBL" id="CBZ50905.1"/>
    </source>
</evidence>
<name>F0VBC1_NEOCL</name>
<evidence type="ECO:0000313" key="3">
    <source>
        <dbReference type="EMBL" id="CEL68207.1"/>
    </source>
</evidence>
<proteinExistence type="predicted"/>
<dbReference type="AlphaFoldDB" id="F0VBC1"/>
<feature type="region of interest" description="Disordered" evidence="1">
    <location>
        <begin position="79"/>
        <end position="135"/>
    </location>
</feature>
<feature type="compositionally biased region" description="Pro residues" evidence="1">
    <location>
        <begin position="1"/>
        <end position="12"/>
    </location>
</feature>
<dbReference type="Proteomes" id="UP000007494">
    <property type="component" value="Chromosome IX"/>
</dbReference>
<dbReference type="VEuPathDB" id="ToxoDB:NCLIV_039800"/>
<dbReference type="EMBL" id="FR823385">
    <property type="protein sequence ID" value="CBZ50905.1"/>
    <property type="molecule type" value="Genomic_DNA"/>
</dbReference>
<dbReference type="eggNOG" id="ENOG502QZXE">
    <property type="taxonomic scope" value="Eukaryota"/>
</dbReference>
<feature type="compositionally biased region" description="Pro residues" evidence="1">
    <location>
        <begin position="357"/>
        <end position="367"/>
    </location>
</feature>
<dbReference type="OrthoDB" id="332025at2759"/>
<sequence>MQGNPPRPPPLSPRDDRARRAVPQGWAVVQTPDSPPTLSHGTPGYPASGPSITPIFFPSAAGNTCPRPFCAEAFLSASPVDSHNSSTGSFQRRDSVSSGFSQAESSGSPSVSGSMEQGGRFGRSQKPLSGLRTSVSVPNFFHAKPTSLLRKKGRDMDATGSVAREGAFWGDLLDDENEKPATPGLEAASYPVPPAGPRPIGASPSLSGALSALSSAPSPLSSHRSGDGHAPLGAEKQTADKRLPGYRRSFFQKPLGLTLSKLGSRGESCPDFFAQNKGLVRVSSAASVAGEGDSVSSSSSVGTDLSQHGGVSEEPTAPVPVLLGVPSAASAAVPTIFGGSTLRQVHSSPSLQGASPVPTPTTCPPPSLSRIQASELEQSIDTEFLSSLSARRLRLSAGPPNPPARPSLPSGNLQLQQNRQGNLGAISRRLSIRQLVQRSSAALGPPAQPRIASRGATGDEGSSARPAGDRPGTARFAASPRDAHPGFDEDALRVGEVSAVPEEVNVQEESGSSHGSSPEDGVSDDDSGGAGASPPGGTGS</sequence>
<feature type="region of interest" description="Disordered" evidence="1">
    <location>
        <begin position="169"/>
        <end position="247"/>
    </location>
</feature>
<dbReference type="OMA" id="CRESDAC"/>
<dbReference type="RefSeq" id="XP_003880938.1">
    <property type="nucleotide sequence ID" value="XM_003880889.1"/>
</dbReference>